<dbReference type="RefSeq" id="WP_093108044.1">
    <property type="nucleotide sequence ID" value="NZ_FNOS01000008.1"/>
</dbReference>
<dbReference type="Gene3D" id="3.30.70.270">
    <property type="match status" value="1"/>
</dbReference>
<protein>
    <submittedName>
        <fullName evidence="3">Diguanylate cyclase (GGDEF) domain-containing protein</fullName>
    </submittedName>
</protein>
<sequence>MNWIDPYIFLLMILAIGASFVAVALLKSPRKLLRDFLAGAAALSSLFIIITIFELQIENRNAMIVLRNFQQISIVFAPILLFGYAKELHREDAKTTLRLTGLLALPSILDVTLAFTDKWHGWMRESVTVETVWNYTELSITSTSVNSVFSSYSYAVSLLTVFLLVRNMFDVPKHYRSTFGLSAVAVILPIVSITVLSLLEVKVPGMFALSYGSMALLLIIANRSRDFNTVWPVSRQLVLENLSEGILLIDARGCIIEANRAICDMASHIHKKDVCPKDLLHQRAVTVFNGVEGLEKSMEKSGDTEFSVEAGERFYDIAVTKLKEKRQPIWLVVAKEVTDQKVVERELEHLASLDSLTGLKNRKAFLSEYEKAGAVEDRVFVLMDIDYFKNFNDTYGHVAGDEVLRAMSELLGEHFGKEGEVVSRFGGEEFGILLQGKPEEVETRITRFCEHLKRLNKDKNGRIREEITVSAGIHAFTSGEEFDAVYHCADQAMYESKRNGRDQLSFTGRPSPVKS</sequence>
<dbReference type="Proteomes" id="UP000198647">
    <property type="component" value="Unassembled WGS sequence"/>
</dbReference>
<dbReference type="SUPFAM" id="SSF55073">
    <property type="entry name" value="Nucleotide cyclase"/>
    <property type="match status" value="1"/>
</dbReference>
<dbReference type="Pfam" id="PF13188">
    <property type="entry name" value="PAS_8"/>
    <property type="match status" value="1"/>
</dbReference>
<evidence type="ECO:0000256" key="1">
    <source>
        <dbReference type="SAM" id="Phobius"/>
    </source>
</evidence>
<keyword evidence="1" id="KW-1133">Transmembrane helix</keyword>
<evidence type="ECO:0000259" key="2">
    <source>
        <dbReference type="PROSITE" id="PS50887"/>
    </source>
</evidence>
<evidence type="ECO:0000313" key="4">
    <source>
        <dbReference type="Proteomes" id="UP000198647"/>
    </source>
</evidence>
<dbReference type="InterPro" id="IPR000014">
    <property type="entry name" value="PAS"/>
</dbReference>
<accession>A0A1H3IJD6</accession>
<evidence type="ECO:0000313" key="3">
    <source>
        <dbReference type="EMBL" id="SDY27495.1"/>
    </source>
</evidence>
<reference evidence="3 4" key="1">
    <citation type="submission" date="2016-10" db="EMBL/GenBank/DDBJ databases">
        <authorList>
            <person name="Varghese N."/>
            <person name="Submissions S."/>
        </authorList>
    </citation>
    <scope>NUCLEOTIDE SEQUENCE [LARGE SCALE GENOMIC DNA]</scope>
    <source>
        <strain evidence="3 4">DSM 20748</strain>
    </source>
</reference>
<comment type="caution">
    <text evidence="3">The sequence shown here is derived from an EMBL/GenBank/DDBJ whole genome shotgun (WGS) entry which is preliminary data.</text>
</comment>
<feature type="transmembrane region" description="Helical" evidence="1">
    <location>
        <begin position="6"/>
        <end position="25"/>
    </location>
</feature>
<keyword evidence="4" id="KW-1185">Reference proteome</keyword>
<dbReference type="SMART" id="SM00267">
    <property type="entry name" value="GGDEF"/>
    <property type="match status" value="1"/>
</dbReference>
<name>A0A1H3IJD6_9BACI</name>
<feature type="transmembrane region" description="Helical" evidence="1">
    <location>
        <begin position="151"/>
        <end position="169"/>
    </location>
</feature>
<dbReference type="InterPro" id="IPR050469">
    <property type="entry name" value="Diguanylate_Cyclase"/>
</dbReference>
<dbReference type="CDD" id="cd01949">
    <property type="entry name" value="GGDEF"/>
    <property type="match status" value="1"/>
</dbReference>
<dbReference type="NCBIfam" id="TIGR00254">
    <property type="entry name" value="GGDEF"/>
    <property type="match status" value="1"/>
</dbReference>
<dbReference type="PANTHER" id="PTHR45138">
    <property type="entry name" value="REGULATORY COMPONENTS OF SENSORY TRANSDUCTION SYSTEM"/>
    <property type="match status" value="1"/>
</dbReference>
<keyword evidence="1" id="KW-0812">Transmembrane</keyword>
<dbReference type="InterPro" id="IPR029787">
    <property type="entry name" value="Nucleotide_cyclase"/>
</dbReference>
<dbReference type="PROSITE" id="PS50887">
    <property type="entry name" value="GGDEF"/>
    <property type="match status" value="1"/>
</dbReference>
<dbReference type="Pfam" id="PF00990">
    <property type="entry name" value="GGDEF"/>
    <property type="match status" value="1"/>
</dbReference>
<keyword evidence="1" id="KW-0472">Membrane</keyword>
<feature type="transmembrane region" description="Helical" evidence="1">
    <location>
        <begin position="69"/>
        <end position="85"/>
    </location>
</feature>
<dbReference type="Gene3D" id="3.30.450.20">
    <property type="entry name" value="PAS domain"/>
    <property type="match status" value="1"/>
</dbReference>
<dbReference type="Pfam" id="PF16927">
    <property type="entry name" value="HisKA_7TM"/>
    <property type="match status" value="1"/>
</dbReference>
<dbReference type="InterPro" id="IPR031621">
    <property type="entry name" value="HisKA_7TM"/>
</dbReference>
<feature type="transmembrane region" description="Helical" evidence="1">
    <location>
        <begin position="181"/>
        <end position="199"/>
    </location>
</feature>
<proteinExistence type="predicted"/>
<dbReference type="PANTHER" id="PTHR45138:SF9">
    <property type="entry name" value="DIGUANYLATE CYCLASE DGCM-RELATED"/>
    <property type="match status" value="1"/>
</dbReference>
<gene>
    <name evidence="3" type="ORF">SAMN04488081_2522</name>
</gene>
<feature type="domain" description="GGDEF" evidence="2">
    <location>
        <begin position="376"/>
        <end position="509"/>
    </location>
</feature>
<dbReference type="EMBL" id="FNOS01000008">
    <property type="protein sequence ID" value="SDY27495.1"/>
    <property type="molecule type" value="Genomic_DNA"/>
</dbReference>
<dbReference type="InterPro" id="IPR000160">
    <property type="entry name" value="GGDEF_dom"/>
</dbReference>
<feature type="transmembrane region" description="Helical" evidence="1">
    <location>
        <begin position="37"/>
        <end position="57"/>
    </location>
</feature>
<dbReference type="InterPro" id="IPR043128">
    <property type="entry name" value="Rev_trsase/Diguanyl_cyclase"/>
</dbReference>
<organism evidence="3 4">
    <name type="scientific">Salimicrobium album</name>
    <dbReference type="NCBI Taxonomy" id="50717"/>
    <lineage>
        <taxon>Bacteria</taxon>
        <taxon>Bacillati</taxon>
        <taxon>Bacillota</taxon>
        <taxon>Bacilli</taxon>
        <taxon>Bacillales</taxon>
        <taxon>Bacillaceae</taxon>
        <taxon>Salimicrobium</taxon>
    </lineage>
</organism>